<dbReference type="RefSeq" id="WP_149618431.1">
    <property type="nucleotide sequence ID" value="NZ_VOBL01000001.1"/>
</dbReference>
<dbReference type="AlphaFoldDB" id="A0A5B0EP08"/>
<gene>
    <name evidence="1" type="ORF">FQ154_01625</name>
</gene>
<dbReference type="Pfam" id="PF04883">
    <property type="entry name" value="HK97-gp10_like"/>
    <property type="match status" value="1"/>
</dbReference>
<reference evidence="1 2" key="1">
    <citation type="submission" date="2019-07" db="EMBL/GenBank/DDBJ databases">
        <title>Analysis of the biochemical properties, biological activity and biotechnological potential of siderophores and biosurfactants produced by Antarctic psychrotolerant bacteria.</title>
        <authorList>
            <person name="Styczynski M."/>
            <person name="Krucon T."/>
            <person name="Decewicz P."/>
            <person name="Dziewit L."/>
        </authorList>
    </citation>
    <scope>NUCLEOTIDE SEQUENCE [LARGE SCALE GENOMIC DNA]</scope>
    <source>
        <strain evidence="1 2">ANT_H27</strain>
    </source>
</reference>
<proteinExistence type="predicted"/>
<dbReference type="InterPro" id="IPR010064">
    <property type="entry name" value="HK97-gp10_tail"/>
</dbReference>
<evidence type="ECO:0000313" key="2">
    <source>
        <dbReference type="Proteomes" id="UP000323856"/>
    </source>
</evidence>
<evidence type="ECO:0000313" key="1">
    <source>
        <dbReference type="EMBL" id="KAA0979885.1"/>
    </source>
</evidence>
<sequence>MEFDASQMFQLAADLQKVPARALPLASKVVRKTAKDIEGTAKGLAPVDTGNLKNSIGSQDVGPLEAEVRATASYAVYLEVGTSRMAAQPYMGPAADKHAPAFSDAMAQIIGGAL</sequence>
<dbReference type="OrthoDB" id="886754at2"/>
<comment type="caution">
    <text evidence="1">The sequence shown here is derived from an EMBL/GenBank/DDBJ whole genome shotgun (WGS) entry which is preliminary data.</text>
</comment>
<name>A0A5B0EP08_9MICC</name>
<dbReference type="EMBL" id="VOBL01000001">
    <property type="protein sequence ID" value="KAA0979885.1"/>
    <property type="molecule type" value="Genomic_DNA"/>
</dbReference>
<protein>
    <submittedName>
        <fullName evidence="1">HK97 gp10 family phage protein</fullName>
    </submittedName>
</protein>
<accession>A0A5B0EP08</accession>
<dbReference type="Proteomes" id="UP000323856">
    <property type="component" value="Unassembled WGS sequence"/>
</dbReference>
<dbReference type="NCBIfam" id="TIGR01725">
    <property type="entry name" value="phge_HK97_gp10"/>
    <property type="match status" value="1"/>
</dbReference>
<organism evidence="1 2">
    <name type="scientific">Paeniglutamicibacter gangotriensis</name>
    <dbReference type="NCBI Taxonomy" id="254787"/>
    <lineage>
        <taxon>Bacteria</taxon>
        <taxon>Bacillati</taxon>
        <taxon>Actinomycetota</taxon>
        <taxon>Actinomycetes</taxon>
        <taxon>Micrococcales</taxon>
        <taxon>Micrococcaceae</taxon>
        <taxon>Paeniglutamicibacter</taxon>
    </lineage>
</organism>